<proteinExistence type="inferred from homology"/>
<dbReference type="CDD" id="cd11475">
    <property type="entry name" value="SLC5sbd_PutP"/>
    <property type="match status" value="1"/>
</dbReference>
<dbReference type="RefSeq" id="WP_116014334.1">
    <property type="nucleotide sequence ID" value="NZ_QUOT01000001.1"/>
</dbReference>
<comment type="function">
    <text evidence="16">Catalyzes the sodium-dependent uptake of extracellular L-proline.</text>
</comment>
<sequence length="490" mass="53034">MTIALPTLVTFVGYLLATLTIGFIAYRATDTLSDYVLGGRQLGPAVTALSVGASDMSGWLLLGLPGAIYLSGASEVWIGVGLVIGAFLNWLIVAPRLRQFTANANDSLTLPEFFENRFNDTSHILRFISAITILLFFTFYVSSGLVGGAILFEKVFGLEYTHALIIGALVIVAYTFLGGFLAVSWTDFFQGCLMLIALVFLPIAAISTLGGLEQTVNSLEAINPDYDNLFKDFTWLGFISLMAWGLGYFGQPHILSRFMAIRSTRDIPTSRNIAMIWMVISLIGALAVGLVGLAYFAEQPLANPETVFLQLASAILNPWVAGLLIAAILSAIMSTIDSQLLVCSSVIVEDFYKHISKRNASERELVWLSRLSLAAIAIVSTLIATNPESSVLDLVSYAWAGFGAAFGPTVILALFWPKFNKFGAIAAIVSGAITVVAWKQASGGIFDLYEIVPGFIIAFIAGYFVSRFVDASNTEPEQIFNRLQQTEELG</sequence>
<keyword evidence="4" id="KW-1003">Cell membrane</keyword>
<feature type="transmembrane region" description="Helical" evidence="16">
    <location>
        <begin position="396"/>
        <end position="415"/>
    </location>
</feature>
<comment type="catalytic activity">
    <reaction evidence="12">
        <text>L-proline(in) + Na(+)(in) = L-proline(out) + Na(+)(out)</text>
        <dbReference type="Rhea" id="RHEA:28967"/>
        <dbReference type="ChEBI" id="CHEBI:29101"/>
        <dbReference type="ChEBI" id="CHEBI:60039"/>
    </reaction>
</comment>
<dbReference type="Pfam" id="PF00474">
    <property type="entry name" value="SSF"/>
    <property type="match status" value="1"/>
</dbReference>
<dbReference type="GO" id="GO:0015193">
    <property type="term" value="F:L-proline transmembrane transporter activity"/>
    <property type="evidence" value="ECO:0007669"/>
    <property type="project" value="TreeGrafter"/>
</dbReference>
<reference evidence="18" key="1">
    <citation type="submission" date="2018-08" db="EMBL/GenBank/DDBJ databases">
        <title>Thalassotalea euphylliae genome.</title>
        <authorList>
            <person name="Summers S."/>
            <person name="Rice S.A."/>
            <person name="Freckelton M.L."/>
            <person name="Nedved B.T."/>
            <person name="Hadfield M.G."/>
        </authorList>
    </citation>
    <scope>NUCLEOTIDE SEQUENCE [LARGE SCALE GENOMIC DNA]</scope>
    <source>
        <strain evidence="18">H3</strain>
    </source>
</reference>
<keyword evidence="6 16" id="KW-0769">Symport</keyword>
<dbReference type="PANTHER" id="PTHR48086">
    <property type="entry name" value="SODIUM/PROLINE SYMPORTER-RELATED"/>
    <property type="match status" value="1"/>
</dbReference>
<evidence type="ECO:0000256" key="4">
    <source>
        <dbReference type="ARBA" id="ARBA00022475"/>
    </source>
</evidence>
<feature type="transmembrane region" description="Helical" evidence="16">
    <location>
        <begin position="164"/>
        <end position="185"/>
    </location>
</feature>
<dbReference type="GO" id="GO:0005886">
    <property type="term" value="C:plasma membrane"/>
    <property type="evidence" value="ECO:0007669"/>
    <property type="project" value="UniProtKB-SubCell"/>
</dbReference>
<feature type="transmembrane region" description="Helical" evidence="16">
    <location>
        <begin position="232"/>
        <end position="251"/>
    </location>
</feature>
<gene>
    <name evidence="17" type="primary">putP</name>
    <name evidence="17" type="ORF">DXX94_05315</name>
</gene>
<comment type="subcellular location">
    <subcellularLocation>
        <location evidence="16">Cell inner membrane</location>
        <topology evidence="16">Multi-pass membrane protein</topology>
    </subcellularLocation>
    <subcellularLocation>
        <location evidence="1">Cell membrane</location>
        <topology evidence="1">Multi-pass membrane protein</topology>
    </subcellularLocation>
</comment>
<dbReference type="InterPro" id="IPR018212">
    <property type="entry name" value="Na/solute_symporter_CS"/>
</dbReference>
<feature type="transmembrane region" description="Helical" evidence="16">
    <location>
        <begin position="127"/>
        <end position="152"/>
    </location>
</feature>
<dbReference type="NCBIfam" id="TIGR02121">
    <property type="entry name" value="Na_Pro_sym"/>
    <property type="match status" value="1"/>
</dbReference>
<organism evidence="17 18">
    <name type="scientific">Thalassotalea euphylliae</name>
    <dbReference type="NCBI Taxonomy" id="1655234"/>
    <lineage>
        <taxon>Bacteria</taxon>
        <taxon>Pseudomonadati</taxon>
        <taxon>Pseudomonadota</taxon>
        <taxon>Gammaproteobacteria</taxon>
        <taxon>Alteromonadales</taxon>
        <taxon>Colwelliaceae</taxon>
        <taxon>Thalassotalea</taxon>
    </lineage>
</organism>
<dbReference type="InterPro" id="IPR038377">
    <property type="entry name" value="Na/Glc_symporter_sf"/>
</dbReference>
<dbReference type="Proteomes" id="UP000256899">
    <property type="component" value="Unassembled WGS sequence"/>
</dbReference>
<dbReference type="PANTHER" id="PTHR48086:SF3">
    <property type="entry name" value="SODIUM_PROLINE SYMPORTER"/>
    <property type="match status" value="1"/>
</dbReference>
<evidence type="ECO:0000256" key="8">
    <source>
        <dbReference type="ARBA" id="ARBA00023053"/>
    </source>
</evidence>
<dbReference type="EMBL" id="QUOT01000001">
    <property type="protein sequence ID" value="REL30167.1"/>
    <property type="molecule type" value="Genomic_DNA"/>
</dbReference>
<keyword evidence="10 16" id="KW-0472">Membrane</keyword>
<evidence type="ECO:0000256" key="9">
    <source>
        <dbReference type="ARBA" id="ARBA00023065"/>
    </source>
</evidence>
<evidence type="ECO:0000313" key="17">
    <source>
        <dbReference type="EMBL" id="REL30167.1"/>
    </source>
</evidence>
<dbReference type="InterPro" id="IPR001734">
    <property type="entry name" value="Na/solute_symporter"/>
</dbReference>
<keyword evidence="9 16" id="KW-0406">Ion transport</keyword>
<evidence type="ECO:0000313" key="18">
    <source>
        <dbReference type="Proteomes" id="UP000256899"/>
    </source>
</evidence>
<feature type="transmembrane region" description="Helical" evidence="16">
    <location>
        <begin position="192"/>
        <end position="212"/>
    </location>
</feature>
<feature type="transmembrane region" description="Helical" evidence="16">
    <location>
        <begin position="422"/>
        <end position="439"/>
    </location>
</feature>
<evidence type="ECO:0000256" key="6">
    <source>
        <dbReference type="ARBA" id="ARBA00022847"/>
    </source>
</evidence>
<dbReference type="GO" id="GO:0015824">
    <property type="term" value="P:proline transport"/>
    <property type="evidence" value="ECO:0007669"/>
    <property type="project" value="UniProtKB-UniRule"/>
</dbReference>
<evidence type="ECO:0000256" key="1">
    <source>
        <dbReference type="ARBA" id="ARBA00004651"/>
    </source>
</evidence>
<keyword evidence="7 16" id="KW-1133">Transmembrane helix</keyword>
<feature type="transmembrane region" description="Helical" evidence="16">
    <location>
        <begin position="76"/>
        <end position="93"/>
    </location>
</feature>
<dbReference type="NCBIfam" id="TIGR00813">
    <property type="entry name" value="sss"/>
    <property type="match status" value="1"/>
</dbReference>
<evidence type="ECO:0000256" key="16">
    <source>
        <dbReference type="RuleBase" id="RU366012"/>
    </source>
</evidence>
<feature type="transmembrane region" description="Helical" evidence="16">
    <location>
        <begin position="365"/>
        <end position="384"/>
    </location>
</feature>
<dbReference type="GO" id="GO:0005298">
    <property type="term" value="F:proline:sodium symporter activity"/>
    <property type="evidence" value="ECO:0007669"/>
    <property type="project" value="UniProtKB-UniRule"/>
</dbReference>
<protein>
    <recommendedName>
        <fullName evidence="13 16">Sodium/proline symporter</fullName>
    </recommendedName>
    <alternativeName>
        <fullName evidence="14 16">Proline permease</fullName>
    </alternativeName>
</protein>
<keyword evidence="5 16" id="KW-0812">Transmembrane</keyword>
<accession>A0A3E0U0Q3</accession>
<dbReference type="FunFam" id="1.20.1730.10:FF:000002">
    <property type="entry name" value="Sodium/proline symporter"/>
    <property type="match status" value="1"/>
</dbReference>
<keyword evidence="11 16" id="KW-0739">Sodium transport</keyword>
<name>A0A3E0U0Q3_9GAMM</name>
<dbReference type="GO" id="GO:0031402">
    <property type="term" value="F:sodium ion binding"/>
    <property type="evidence" value="ECO:0007669"/>
    <property type="project" value="UniProtKB-UniRule"/>
</dbReference>
<evidence type="ECO:0000256" key="11">
    <source>
        <dbReference type="ARBA" id="ARBA00023201"/>
    </source>
</evidence>
<evidence type="ECO:0000256" key="5">
    <source>
        <dbReference type="ARBA" id="ARBA00022692"/>
    </source>
</evidence>
<dbReference type="PROSITE" id="PS50283">
    <property type="entry name" value="NA_SOLUT_SYMP_3"/>
    <property type="match status" value="1"/>
</dbReference>
<keyword evidence="3 16" id="KW-0813">Transport</keyword>
<evidence type="ECO:0000256" key="3">
    <source>
        <dbReference type="ARBA" id="ARBA00022448"/>
    </source>
</evidence>
<comment type="caution">
    <text evidence="17">The sequence shown here is derived from an EMBL/GenBank/DDBJ whole genome shotgun (WGS) entry which is preliminary data.</text>
</comment>
<keyword evidence="16" id="KW-0997">Cell inner membrane</keyword>
<feature type="transmembrane region" description="Helical" evidence="16">
    <location>
        <begin position="451"/>
        <end position="469"/>
    </location>
</feature>
<feature type="transmembrane region" description="Helical" evidence="16">
    <location>
        <begin position="308"/>
        <end position="332"/>
    </location>
</feature>
<evidence type="ECO:0000256" key="15">
    <source>
        <dbReference type="RuleBase" id="RU362091"/>
    </source>
</evidence>
<evidence type="ECO:0000256" key="7">
    <source>
        <dbReference type="ARBA" id="ARBA00022989"/>
    </source>
</evidence>
<dbReference type="PROSITE" id="PS00456">
    <property type="entry name" value="NA_SOLUT_SYMP_1"/>
    <property type="match status" value="1"/>
</dbReference>
<dbReference type="Gene3D" id="1.20.1730.10">
    <property type="entry name" value="Sodium/glucose cotransporter"/>
    <property type="match status" value="1"/>
</dbReference>
<evidence type="ECO:0000256" key="12">
    <source>
        <dbReference type="ARBA" id="ARBA00033708"/>
    </source>
</evidence>
<evidence type="ECO:0000256" key="13">
    <source>
        <dbReference type="ARBA" id="ARBA00067214"/>
    </source>
</evidence>
<evidence type="ECO:0000256" key="10">
    <source>
        <dbReference type="ARBA" id="ARBA00023136"/>
    </source>
</evidence>
<evidence type="ECO:0000256" key="2">
    <source>
        <dbReference type="ARBA" id="ARBA00006434"/>
    </source>
</evidence>
<feature type="transmembrane region" description="Helical" evidence="16">
    <location>
        <begin position="6"/>
        <end position="26"/>
    </location>
</feature>
<comment type="similarity">
    <text evidence="2 15">Belongs to the sodium:solute symporter (SSF) (TC 2.A.21) family.</text>
</comment>
<dbReference type="AlphaFoldDB" id="A0A3E0U0Q3"/>
<evidence type="ECO:0000256" key="14">
    <source>
        <dbReference type="ARBA" id="ARBA00082709"/>
    </source>
</evidence>
<dbReference type="InterPro" id="IPR050277">
    <property type="entry name" value="Sodium:Solute_Symporter"/>
</dbReference>
<keyword evidence="8 16" id="KW-0915">Sodium</keyword>
<keyword evidence="16" id="KW-0029">Amino-acid transport</keyword>
<feature type="transmembrane region" description="Helical" evidence="16">
    <location>
        <begin position="272"/>
        <end position="296"/>
    </location>
</feature>
<dbReference type="InterPro" id="IPR011851">
    <property type="entry name" value="Na/Pro_symporter"/>
</dbReference>
<keyword evidence="18" id="KW-1185">Reference proteome</keyword>